<dbReference type="Pfam" id="PF04055">
    <property type="entry name" value="Radical_SAM"/>
    <property type="match status" value="1"/>
</dbReference>
<dbReference type="PANTHER" id="PTHR11228">
    <property type="entry name" value="RADICAL SAM DOMAIN PROTEIN"/>
    <property type="match status" value="1"/>
</dbReference>
<evidence type="ECO:0000256" key="2">
    <source>
        <dbReference type="ARBA" id="ARBA00022723"/>
    </source>
</evidence>
<organism evidence="6 7">
    <name type="scientific">Thermoproteota archaeon</name>
    <dbReference type="NCBI Taxonomy" id="2056631"/>
    <lineage>
        <taxon>Archaea</taxon>
        <taxon>Thermoproteota</taxon>
    </lineage>
</organism>
<keyword evidence="3" id="KW-0408">Iron</keyword>
<keyword evidence="4" id="KW-0411">Iron-sulfur</keyword>
<gene>
    <name evidence="6" type="ORF">DRJ31_03225</name>
</gene>
<dbReference type="InterPro" id="IPR058240">
    <property type="entry name" value="rSAM_sf"/>
</dbReference>
<dbReference type="InterPro" id="IPR013785">
    <property type="entry name" value="Aldolase_TIM"/>
</dbReference>
<dbReference type="PROSITE" id="PS51918">
    <property type="entry name" value="RADICAL_SAM"/>
    <property type="match status" value="1"/>
</dbReference>
<dbReference type="Proteomes" id="UP000278475">
    <property type="component" value="Unassembled WGS sequence"/>
</dbReference>
<protein>
    <recommendedName>
        <fullName evidence="5">Radical SAM core domain-containing protein</fullName>
    </recommendedName>
</protein>
<evidence type="ECO:0000256" key="3">
    <source>
        <dbReference type="ARBA" id="ARBA00023004"/>
    </source>
</evidence>
<dbReference type="AlphaFoldDB" id="A0A497ERE4"/>
<feature type="domain" description="Radical SAM core" evidence="5">
    <location>
        <begin position="90"/>
        <end position="305"/>
    </location>
</feature>
<dbReference type="SMART" id="SM00729">
    <property type="entry name" value="Elp3"/>
    <property type="match status" value="1"/>
</dbReference>
<dbReference type="InterPro" id="IPR006638">
    <property type="entry name" value="Elp3/MiaA/NifB-like_rSAM"/>
</dbReference>
<dbReference type="GO" id="GO:0051536">
    <property type="term" value="F:iron-sulfur cluster binding"/>
    <property type="evidence" value="ECO:0007669"/>
    <property type="project" value="UniProtKB-KW"/>
</dbReference>
<dbReference type="PANTHER" id="PTHR11228:SF7">
    <property type="entry name" value="PQQA PEPTIDE CYCLASE"/>
    <property type="match status" value="1"/>
</dbReference>
<keyword evidence="1" id="KW-0949">S-adenosyl-L-methionine</keyword>
<reference evidence="6 7" key="1">
    <citation type="submission" date="2018-06" db="EMBL/GenBank/DDBJ databases">
        <title>Extensive metabolic versatility and redundancy in microbially diverse, dynamic hydrothermal sediments.</title>
        <authorList>
            <person name="Dombrowski N."/>
            <person name="Teske A."/>
            <person name="Baker B.J."/>
        </authorList>
    </citation>
    <scope>NUCLEOTIDE SEQUENCE [LARGE SCALE GENOMIC DNA]</scope>
    <source>
        <strain evidence="6">B66_G16</strain>
    </source>
</reference>
<comment type="caution">
    <text evidence="6">The sequence shown here is derived from an EMBL/GenBank/DDBJ whole genome shotgun (WGS) entry which is preliminary data.</text>
</comment>
<accession>A0A497ERE4</accession>
<dbReference type="GO" id="GO:0046872">
    <property type="term" value="F:metal ion binding"/>
    <property type="evidence" value="ECO:0007669"/>
    <property type="project" value="UniProtKB-KW"/>
</dbReference>
<dbReference type="Pfam" id="PF23545">
    <property type="entry name" value="Zn_ribbon_HMPTM"/>
    <property type="match status" value="1"/>
</dbReference>
<name>A0A497ERE4_9CREN</name>
<evidence type="ECO:0000259" key="5">
    <source>
        <dbReference type="PROSITE" id="PS51918"/>
    </source>
</evidence>
<evidence type="ECO:0000256" key="1">
    <source>
        <dbReference type="ARBA" id="ARBA00022691"/>
    </source>
</evidence>
<dbReference type="SUPFAM" id="SSF102114">
    <property type="entry name" value="Radical SAM enzymes"/>
    <property type="match status" value="1"/>
</dbReference>
<evidence type="ECO:0000313" key="7">
    <source>
        <dbReference type="Proteomes" id="UP000278475"/>
    </source>
</evidence>
<evidence type="ECO:0000256" key="4">
    <source>
        <dbReference type="ARBA" id="ARBA00023014"/>
    </source>
</evidence>
<evidence type="ECO:0000313" key="6">
    <source>
        <dbReference type="EMBL" id="RLE49923.1"/>
    </source>
</evidence>
<dbReference type="InterPro" id="IPR007197">
    <property type="entry name" value="rSAM"/>
</dbReference>
<dbReference type="InterPro" id="IPR050377">
    <property type="entry name" value="Radical_SAM_PqqE_MftC-like"/>
</dbReference>
<dbReference type="InterPro" id="IPR056488">
    <property type="entry name" value="Zn_ribbon_HMPTM"/>
</dbReference>
<proteinExistence type="predicted"/>
<keyword evidence="2" id="KW-0479">Metal-binding</keyword>
<dbReference type="GO" id="GO:0003824">
    <property type="term" value="F:catalytic activity"/>
    <property type="evidence" value="ECO:0007669"/>
    <property type="project" value="InterPro"/>
</dbReference>
<dbReference type="CDD" id="cd01335">
    <property type="entry name" value="Radical_SAM"/>
    <property type="match status" value="1"/>
</dbReference>
<dbReference type="Gene3D" id="3.20.20.70">
    <property type="entry name" value="Aldolase class I"/>
    <property type="match status" value="1"/>
</dbReference>
<dbReference type="EMBL" id="QMQV01000018">
    <property type="protein sequence ID" value="RLE49923.1"/>
    <property type="molecule type" value="Genomic_DNA"/>
</dbReference>
<dbReference type="SFLD" id="SFLDG01067">
    <property type="entry name" value="SPASM/twitch_domain_containing"/>
    <property type="match status" value="1"/>
</dbReference>
<dbReference type="SFLD" id="SFLDS00029">
    <property type="entry name" value="Radical_SAM"/>
    <property type="match status" value="1"/>
</dbReference>
<sequence>MELRVEELLEGTLLSKTLSFCPTCLKVIEADLIETKDGVYLVKEHCGRRIVYKLENDAEFYREFRLNFEDFVSQKLEIGETVLDAWRKKLNTMPCPQVYITSKCNMKCKVCFIRDALKERDMKPEELGELLEIYKGKTITLTGGEPTIHPQFFEILDIIRKKGKRAWVLTNGTMLDEESFVRKMKEKKVYRVCLSFDGWKPEIYEKWRGVNGEEWLKRKEKAIELLRKYNVPTNIFMVVSKENIDELPKVIDFIIRDENKFIKDLWAISLYPSDTRPSDVVEKVSKTYNIPKEYFYELKRLKWNAFKVYYRLKPNKKEVDTDMLYDIIFFKIEDGTIKPLFPLEEVKRMNRKIEKILNMPIGKFLLHLPLLLPELIRYIRAKLNHYRRKDLALTLSRILTPENIDLNRDFNLGLDLLFYLYLKKPEELERLDEPLPGVPMCAIKGI</sequence>